<comment type="caution">
    <text evidence="1">The sequence shown here is derived from an EMBL/GenBank/DDBJ whole genome shotgun (WGS) entry which is preliminary data.</text>
</comment>
<evidence type="ECO:0000313" key="2">
    <source>
        <dbReference type="Proteomes" id="UP001626550"/>
    </source>
</evidence>
<dbReference type="AlphaFoldDB" id="A0ABD2Q207"/>
<proteinExistence type="predicted"/>
<accession>A0ABD2Q207</accession>
<keyword evidence="2" id="KW-1185">Reference proteome</keyword>
<dbReference type="EMBL" id="JBJKFK010001237">
    <property type="protein sequence ID" value="KAL3313649.1"/>
    <property type="molecule type" value="Genomic_DNA"/>
</dbReference>
<dbReference type="Proteomes" id="UP001626550">
    <property type="component" value="Unassembled WGS sequence"/>
</dbReference>
<name>A0ABD2Q207_9PLAT</name>
<evidence type="ECO:0000313" key="1">
    <source>
        <dbReference type="EMBL" id="KAL3313649.1"/>
    </source>
</evidence>
<sequence>MGLDWSSGEAQLMAESQLVLLFDELRRSLDIPANDCDRFEKLIGGLGVDDPVVTLLGFSDVPAIKHDHLNTDSDSLTLGAMQAHV</sequence>
<organism evidence="1 2">
    <name type="scientific">Cichlidogyrus casuarinus</name>
    <dbReference type="NCBI Taxonomy" id="1844966"/>
    <lineage>
        <taxon>Eukaryota</taxon>
        <taxon>Metazoa</taxon>
        <taxon>Spiralia</taxon>
        <taxon>Lophotrochozoa</taxon>
        <taxon>Platyhelminthes</taxon>
        <taxon>Monogenea</taxon>
        <taxon>Monopisthocotylea</taxon>
        <taxon>Dactylogyridea</taxon>
        <taxon>Ancyrocephalidae</taxon>
        <taxon>Cichlidogyrus</taxon>
    </lineage>
</organism>
<reference evidence="1 2" key="1">
    <citation type="submission" date="2024-11" db="EMBL/GenBank/DDBJ databases">
        <title>Adaptive evolution of stress response genes in parasites aligns with host niche diversity.</title>
        <authorList>
            <person name="Hahn C."/>
            <person name="Resl P."/>
        </authorList>
    </citation>
    <scope>NUCLEOTIDE SEQUENCE [LARGE SCALE GENOMIC DNA]</scope>
    <source>
        <strain evidence="1">EGGRZ-B1_66</strain>
        <tissue evidence="1">Body</tissue>
    </source>
</reference>
<gene>
    <name evidence="1" type="ORF">Ciccas_007751</name>
</gene>
<protein>
    <submittedName>
        <fullName evidence="1">Uncharacterized protein</fullName>
    </submittedName>
</protein>